<reference evidence="2 3" key="1">
    <citation type="submission" date="2014-06" db="EMBL/GenBank/DDBJ databases">
        <title>Genome evolution of avian class.</title>
        <authorList>
            <person name="Zhang G."/>
            <person name="Li C."/>
        </authorList>
    </citation>
    <scope>NUCLEOTIDE SEQUENCE [LARGE SCALE GENOMIC DNA]</scope>
    <source>
        <strain evidence="2">BGI_N309</strain>
    </source>
</reference>
<organism evidence="2 3">
    <name type="scientific">Tinamus guttatus</name>
    <name type="common">White-throated tinamou</name>
    <dbReference type="NCBI Taxonomy" id="94827"/>
    <lineage>
        <taxon>Eukaryota</taxon>
        <taxon>Metazoa</taxon>
        <taxon>Chordata</taxon>
        <taxon>Craniata</taxon>
        <taxon>Vertebrata</taxon>
        <taxon>Euteleostomi</taxon>
        <taxon>Archelosauria</taxon>
        <taxon>Archosauria</taxon>
        <taxon>Dinosauria</taxon>
        <taxon>Saurischia</taxon>
        <taxon>Theropoda</taxon>
        <taxon>Coelurosauria</taxon>
        <taxon>Aves</taxon>
        <taxon>Palaeognathae</taxon>
        <taxon>Tinamiformes</taxon>
        <taxon>Tinamidae</taxon>
        <taxon>Tinamus</taxon>
    </lineage>
</organism>
<dbReference type="Proteomes" id="UP000053641">
    <property type="component" value="Unassembled WGS sequence"/>
</dbReference>
<keyword evidence="3" id="KW-1185">Reference proteome</keyword>
<feature type="region of interest" description="Disordered" evidence="1">
    <location>
        <begin position="17"/>
        <end position="59"/>
    </location>
</feature>
<evidence type="ECO:0000313" key="2">
    <source>
        <dbReference type="EMBL" id="KGL83928.1"/>
    </source>
</evidence>
<sequence>MKLRALCDAQLSAKNISTGTLCSPTSHKSSKGLEDASAPGSQSSEGSRAPVPFVPTRTDIAKSLDNQETKALKELIQHSALSPARSNAAGPPAATEGAATGQKQQLPVFAKICSKTD</sequence>
<feature type="region of interest" description="Disordered" evidence="1">
    <location>
        <begin position="75"/>
        <end position="106"/>
    </location>
</feature>
<evidence type="ECO:0000256" key="1">
    <source>
        <dbReference type="SAM" id="MobiDB-lite"/>
    </source>
</evidence>
<feature type="compositionally biased region" description="Polar residues" evidence="1">
    <location>
        <begin position="17"/>
        <end position="27"/>
    </location>
</feature>
<dbReference type="EMBL" id="KL896941">
    <property type="protein sequence ID" value="KGL83928.1"/>
    <property type="molecule type" value="Genomic_DNA"/>
</dbReference>
<name>A0A099ZRZ8_TINGU</name>
<feature type="compositionally biased region" description="Low complexity" evidence="1">
    <location>
        <begin position="88"/>
        <end position="101"/>
    </location>
</feature>
<feature type="non-terminal residue" evidence="2">
    <location>
        <position position="117"/>
    </location>
</feature>
<accession>A0A099ZRZ8</accession>
<protein>
    <submittedName>
        <fullName evidence="2">Uncharacterized protein</fullName>
    </submittedName>
</protein>
<proteinExistence type="predicted"/>
<gene>
    <name evidence="2" type="ORF">N309_13806</name>
</gene>
<dbReference type="AlphaFoldDB" id="A0A099ZRZ8"/>
<evidence type="ECO:0000313" key="3">
    <source>
        <dbReference type="Proteomes" id="UP000053641"/>
    </source>
</evidence>